<evidence type="ECO:0000256" key="4">
    <source>
        <dbReference type="ARBA" id="ARBA00022833"/>
    </source>
</evidence>
<dbReference type="STRING" id="7370.A0A1I8MSL8"/>
<sequence length="470" mass="52225">MNMQKSNDYLADANHKKCQQPEGRPQNFATNSNSSGSKKSRFEEVEIKLEKMFAGIEDEQCTNLNSKNATSKCETPSKVVTEKQPLQTKAAVKSTDCSIPPQKHIQSHIKEAVVLKGKHDLDAIDEQPLKHSPHVDCAATSAATQFLEARTTKHVPAMVNNEGNGQKGANNSFSKTKMKKKKGSLKVGGQQKLKMRNTCSSSDNDNDADDKYQQCKDMDVKYRSPYVVVKPGGDVSVVNSTTTDDHNDKSMKLKKNHERKNVKGTYSSTLSTKYDADTPDSSWICVFCKRGPHKKGLGDLYGPYIASLDIYKYRTENNIAIGENVKNKIVGGMPGATCPNDPNTSLVRPLAPEAMKSENQLPQGFEPLLGDMKRPLQNGLSNEPQSMEIWFHEDCAIWAPNLFLVGSKLVGLENAIWNSTQHVCVYCNKSGAIVCCLERECKETAHPICAQESNWLLNESKLWAYCIKHY</sequence>
<dbReference type="CDD" id="cd15668">
    <property type="entry name" value="ePHD_RAI1_like"/>
    <property type="match status" value="1"/>
</dbReference>
<dbReference type="Pfam" id="PF13771">
    <property type="entry name" value="zf-HC5HC2H"/>
    <property type="match status" value="1"/>
</dbReference>
<dbReference type="RefSeq" id="XP_005185746.2">
    <property type="nucleotide sequence ID" value="XM_005185689.4"/>
</dbReference>
<keyword evidence="1" id="KW-0597">Phosphoprotein</keyword>
<evidence type="ECO:0000259" key="6">
    <source>
        <dbReference type="PROSITE" id="PS51805"/>
    </source>
</evidence>
<dbReference type="AlphaFoldDB" id="A0A1I8MSL8"/>
<dbReference type="EnsemblMetazoa" id="MDOA008037-RA">
    <property type="protein sequence ID" value="MDOA008037-PA"/>
    <property type="gene ID" value="MDOA008037"/>
</dbReference>
<dbReference type="PANTHER" id="PTHR14955:SF4">
    <property type="entry name" value="PHD-TYPE DOMAIN-CONTAINING PROTEIN"/>
    <property type="match status" value="1"/>
</dbReference>
<evidence type="ECO:0000313" key="7">
    <source>
        <dbReference type="EnsemblMetazoa" id="MDOA008037-PA"/>
    </source>
</evidence>
<dbReference type="PROSITE" id="PS51805">
    <property type="entry name" value="EPHD"/>
    <property type="match status" value="1"/>
</dbReference>
<keyword evidence="4" id="KW-0862">Zinc</keyword>
<reference evidence="7" key="1">
    <citation type="submission" date="2020-05" db="UniProtKB">
        <authorList>
            <consortium name="EnsemblMetazoa"/>
        </authorList>
    </citation>
    <scope>IDENTIFICATION</scope>
    <source>
        <strain evidence="7">Aabys</strain>
    </source>
</reference>
<dbReference type="eggNOG" id="KOG1084">
    <property type="taxonomic scope" value="Eukaryota"/>
</dbReference>
<feature type="compositionally biased region" description="Polar residues" evidence="5">
    <location>
        <begin position="27"/>
        <end position="37"/>
    </location>
</feature>
<feature type="compositionally biased region" description="Polar residues" evidence="5">
    <location>
        <begin position="161"/>
        <end position="173"/>
    </location>
</feature>
<feature type="region of interest" description="Disordered" evidence="5">
    <location>
        <begin position="158"/>
        <end position="211"/>
    </location>
</feature>
<dbReference type="KEGG" id="mde:101893762"/>
<evidence type="ECO:0000256" key="1">
    <source>
        <dbReference type="ARBA" id="ARBA00022553"/>
    </source>
</evidence>
<accession>A0A1I8MSL8</accession>
<dbReference type="GO" id="GO:0005634">
    <property type="term" value="C:nucleus"/>
    <property type="evidence" value="ECO:0007669"/>
    <property type="project" value="TreeGrafter"/>
</dbReference>
<dbReference type="OrthoDB" id="10029243at2759"/>
<protein>
    <recommendedName>
        <fullName evidence="6">PHD-type domain-containing protein</fullName>
    </recommendedName>
</protein>
<dbReference type="InterPro" id="IPR052440">
    <property type="entry name" value="Trans_Reg/Chrom_Remod"/>
</dbReference>
<organism evidence="7">
    <name type="scientific">Musca domestica</name>
    <name type="common">House fly</name>
    <dbReference type="NCBI Taxonomy" id="7370"/>
    <lineage>
        <taxon>Eukaryota</taxon>
        <taxon>Metazoa</taxon>
        <taxon>Ecdysozoa</taxon>
        <taxon>Arthropoda</taxon>
        <taxon>Hexapoda</taxon>
        <taxon>Insecta</taxon>
        <taxon>Pterygota</taxon>
        <taxon>Neoptera</taxon>
        <taxon>Endopterygota</taxon>
        <taxon>Diptera</taxon>
        <taxon>Brachycera</taxon>
        <taxon>Muscomorpha</taxon>
        <taxon>Muscoidea</taxon>
        <taxon>Muscidae</taxon>
        <taxon>Musca</taxon>
    </lineage>
</organism>
<feature type="region of interest" description="Disordered" evidence="5">
    <location>
        <begin position="1"/>
        <end position="43"/>
    </location>
</feature>
<evidence type="ECO:0000256" key="2">
    <source>
        <dbReference type="ARBA" id="ARBA00022723"/>
    </source>
</evidence>
<gene>
    <name evidence="7" type="primary">101893762</name>
</gene>
<dbReference type="GO" id="GO:0006357">
    <property type="term" value="P:regulation of transcription by RNA polymerase II"/>
    <property type="evidence" value="ECO:0007669"/>
    <property type="project" value="TreeGrafter"/>
</dbReference>
<proteinExistence type="predicted"/>
<keyword evidence="2" id="KW-0479">Metal-binding</keyword>
<dbReference type="InterPro" id="IPR034732">
    <property type="entry name" value="EPHD"/>
</dbReference>
<name>A0A1I8MSL8_MUSDO</name>
<evidence type="ECO:0000256" key="5">
    <source>
        <dbReference type="SAM" id="MobiDB-lite"/>
    </source>
</evidence>
<dbReference type="Gene3D" id="3.30.40.10">
    <property type="entry name" value="Zinc/RING finger domain, C3HC4 (zinc finger)"/>
    <property type="match status" value="1"/>
</dbReference>
<keyword evidence="3" id="KW-0863">Zinc-finger</keyword>
<dbReference type="VEuPathDB" id="VectorBase:MDOMA2_018824"/>
<dbReference type="InterPro" id="IPR013083">
    <property type="entry name" value="Znf_RING/FYVE/PHD"/>
</dbReference>
<evidence type="ECO:0000256" key="3">
    <source>
        <dbReference type="ARBA" id="ARBA00022771"/>
    </source>
</evidence>
<dbReference type="GO" id="GO:0008270">
    <property type="term" value="F:zinc ion binding"/>
    <property type="evidence" value="ECO:0007669"/>
    <property type="project" value="UniProtKB-KW"/>
</dbReference>
<feature type="domain" description="PHD-type" evidence="6">
    <location>
        <begin position="360"/>
        <end position="470"/>
    </location>
</feature>
<dbReference type="VEuPathDB" id="VectorBase:MDOA008037"/>
<dbReference type="PANTHER" id="PTHR14955">
    <property type="entry name" value="RETINOIC ACID INDUCED 1/TRANSCRIPTION FACTOR 20"/>
    <property type="match status" value="1"/>
</dbReference>